<evidence type="ECO:0008006" key="3">
    <source>
        <dbReference type="Google" id="ProtNLM"/>
    </source>
</evidence>
<dbReference type="Proteomes" id="UP000576082">
    <property type="component" value="Unassembled WGS sequence"/>
</dbReference>
<sequence length="503" mass="55202">MKILKNISLGVIALVIALTSCQKDEVVPYGDFQDIAIFSPYAGKITVEVNQQISIADGSKGFVDRKWTVPFPSYFLNNEDSVLTEETAFVKFMEVGEIPLSIQWQFQDSTGSYMQDSTFMVSVLDTITTDFAVTNIAGNYTEADGKYVVEAGSIVTMTDTSSGSPDTYQWLIDGQSEILETKTVEVQFKKLGTYTVGLVSSRKEPYGRPDSLVVWDFIEVIPSTLPVELTGVSESSNPGFIQLQFSRDMDVIDANDISAFTVKVNGVAGSIKTVQLNKNDASIVEVVMENDIYNSQTAVVSYDASAGSVQSSDFVKLETFTDENVIVYAKNLLNINPDFEDGNYSPFDDLNLIKGGVNLTVVSSGAQSGTNALNIVMDEGSNAQISMNDGFFSLSKDKTYALEFWVKVKNNPGGNGLQMTWRVMPSDGWADNYKQWLGVCCTDQLKADSEGVWQKVQILTDKQPPADWDSAKINIQVSSGAGGQTEIEFDNFKLYEYEVAPAE</sequence>
<dbReference type="InterPro" id="IPR008979">
    <property type="entry name" value="Galactose-bd-like_sf"/>
</dbReference>
<organism evidence="1 2">
    <name type="scientific">Flammeovirga aprica JL-4</name>
    <dbReference type="NCBI Taxonomy" id="694437"/>
    <lineage>
        <taxon>Bacteria</taxon>
        <taxon>Pseudomonadati</taxon>
        <taxon>Bacteroidota</taxon>
        <taxon>Cytophagia</taxon>
        <taxon>Cytophagales</taxon>
        <taxon>Flammeovirgaceae</taxon>
        <taxon>Flammeovirga</taxon>
    </lineage>
</organism>
<evidence type="ECO:0000313" key="2">
    <source>
        <dbReference type="Proteomes" id="UP000576082"/>
    </source>
</evidence>
<comment type="caution">
    <text evidence="1">The sequence shown here is derived from an EMBL/GenBank/DDBJ whole genome shotgun (WGS) entry which is preliminary data.</text>
</comment>
<dbReference type="SUPFAM" id="SSF49785">
    <property type="entry name" value="Galactose-binding domain-like"/>
    <property type="match status" value="1"/>
</dbReference>
<dbReference type="RefSeq" id="WP_169656494.1">
    <property type="nucleotide sequence ID" value="NZ_JABANE010000020.1"/>
</dbReference>
<keyword evidence="2" id="KW-1185">Reference proteome</keyword>
<name>A0A7X9P262_9BACT</name>
<dbReference type="AlphaFoldDB" id="A0A7X9P262"/>
<evidence type="ECO:0000313" key="1">
    <source>
        <dbReference type="EMBL" id="NME68183.1"/>
    </source>
</evidence>
<dbReference type="SUPFAM" id="SSF49299">
    <property type="entry name" value="PKD domain"/>
    <property type="match status" value="1"/>
</dbReference>
<gene>
    <name evidence="1" type="ORF">HHU12_09440</name>
</gene>
<dbReference type="EMBL" id="JABANE010000020">
    <property type="protein sequence ID" value="NME68183.1"/>
    <property type="molecule type" value="Genomic_DNA"/>
</dbReference>
<protein>
    <recommendedName>
        <fullName evidence="3">PKD domain-containing protein</fullName>
    </recommendedName>
</protein>
<dbReference type="PROSITE" id="PS51257">
    <property type="entry name" value="PROKAR_LIPOPROTEIN"/>
    <property type="match status" value="1"/>
</dbReference>
<dbReference type="InterPro" id="IPR035986">
    <property type="entry name" value="PKD_dom_sf"/>
</dbReference>
<dbReference type="Gene3D" id="2.60.120.260">
    <property type="entry name" value="Galactose-binding domain-like"/>
    <property type="match status" value="1"/>
</dbReference>
<accession>A0A7X9P262</accession>
<proteinExistence type="predicted"/>
<reference evidence="1 2" key="1">
    <citation type="submission" date="2020-04" db="EMBL/GenBank/DDBJ databases">
        <title>Flammeovirga sp. SR4, a novel species isolated from seawater.</title>
        <authorList>
            <person name="Wang X."/>
        </authorList>
    </citation>
    <scope>NUCLEOTIDE SEQUENCE [LARGE SCALE GENOMIC DNA]</scope>
    <source>
        <strain evidence="1 2">ATCC 23126</strain>
    </source>
</reference>